<dbReference type="OrthoDB" id="9788539at2"/>
<dbReference type="PIRSF" id="PIRSF016557">
    <property type="entry name" value="Caps_synth_CpsB"/>
    <property type="match status" value="1"/>
</dbReference>
<dbReference type="GO" id="GO:0030145">
    <property type="term" value="F:manganese ion binding"/>
    <property type="evidence" value="ECO:0007669"/>
    <property type="project" value="UniProtKB-UniRule"/>
</dbReference>
<accession>A0A9Q5NYT9</accession>
<dbReference type="InterPro" id="IPR016195">
    <property type="entry name" value="Pol/histidinol_Pase-like"/>
</dbReference>
<sequence>MGDLIDLHCHILPGVDDGAQTIEDSMEMAKKAVSQGISHILCTPHHNNGKYDNPSYKVIPRVAALQEELDKRDIPLTVLEGQEVRITGTLLDDINRDEILFTDLDNTYVLIEFPTIDVPSYTEQLFVELLLKGHTPVIVHPERNAKFREDPNRLIKFLDMGVLAQLTAPSYVGTFGKSIQKTAKQMVENNLVQMVASDAHNLKHRDFYLKEAFQQIEKDFGKEKADCMKQVARDLLNGDKVQMPEYYEINKKKKFGIF</sequence>
<organism evidence="6 7">
    <name type="scientific">Floricoccus penangensis</name>
    <dbReference type="NCBI Taxonomy" id="1859475"/>
    <lineage>
        <taxon>Bacteria</taxon>
        <taxon>Bacillati</taxon>
        <taxon>Bacillota</taxon>
        <taxon>Bacilli</taxon>
        <taxon>Lactobacillales</taxon>
        <taxon>Streptococcaceae</taxon>
        <taxon>Floricoccus</taxon>
    </lineage>
</organism>
<dbReference type="PANTHER" id="PTHR39181:SF1">
    <property type="entry name" value="TYROSINE-PROTEIN PHOSPHATASE YWQE"/>
    <property type="match status" value="1"/>
</dbReference>
<dbReference type="GO" id="GO:0004725">
    <property type="term" value="F:protein tyrosine phosphatase activity"/>
    <property type="evidence" value="ECO:0007669"/>
    <property type="project" value="UniProtKB-UniRule"/>
</dbReference>
<dbReference type="AlphaFoldDB" id="A0A9Q5NYT9"/>
<evidence type="ECO:0000256" key="5">
    <source>
        <dbReference type="PIRNR" id="PIRNR016557"/>
    </source>
</evidence>
<dbReference type="Proteomes" id="UP000177273">
    <property type="component" value="Unassembled WGS sequence"/>
</dbReference>
<comment type="caution">
    <text evidence="6">The sequence shown here is derived from an EMBL/GenBank/DDBJ whole genome shotgun (WGS) entry which is preliminary data.</text>
</comment>
<comment type="catalytic activity">
    <reaction evidence="4 5">
        <text>O-phospho-L-tyrosyl-[protein] + H2O = L-tyrosyl-[protein] + phosphate</text>
        <dbReference type="Rhea" id="RHEA:10684"/>
        <dbReference type="Rhea" id="RHEA-COMP:10136"/>
        <dbReference type="Rhea" id="RHEA-COMP:20101"/>
        <dbReference type="ChEBI" id="CHEBI:15377"/>
        <dbReference type="ChEBI" id="CHEBI:43474"/>
        <dbReference type="ChEBI" id="CHEBI:46858"/>
        <dbReference type="ChEBI" id="CHEBI:61978"/>
        <dbReference type="EC" id="3.1.3.48"/>
    </reaction>
</comment>
<evidence type="ECO:0000256" key="3">
    <source>
        <dbReference type="ARBA" id="ARBA00022912"/>
    </source>
</evidence>
<gene>
    <name evidence="6" type="ORF">BG262_06475</name>
</gene>
<dbReference type="Pfam" id="PF19567">
    <property type="entry name" value="CpsB_CapC"/>
    <property type="match status" value="1"/>
</dbReference>
<proteinExistence type="inferred from homology"/>
<evidence type="ECO:0000313" key="7">
    <source>
        <dbReference type="Proteomes" id="UP000177273"/>
    </source>
</evidence>
<name>A0A9Q5NYT9_9LACT</name>
<evidence type="ECO:0000256" key="1">
    <source>
        <dbReference type="ARBA" id="ARBA00005750"/>
    </source>
</evidence>
<dbReference type="EC" id="3.1.3.48" evidence="5"/>
<dbReference type="RefSeq" id="WP_070788601.1">
    <property type="nucleotide sequence ID" value="NZ_MKIQ01000030.1"/>
</dbReference>
<reference evidence="7" key="1">
    <citation type="submission" date="2016-09" db="EMBL/GenBank/DDBJ databases">
        <title>Draft genome sequence of a novel species of the family Streptococcaceae isolated from flowers.</title>
        <authorList>
            <person name="Chuah L.-O."/>
            <person name="Yap K.-P."/>
            <person name="Thong K.L."/>
            <person name="Liong M.T."/>
            <person name="Ahmad R."/>
            <person name="Rusul G."/>
        </authorList>
    </citation>
    <scope>NUCLEOTIDE SEQUENCE [LARGE SCALE GENOMIC DNA]</scope>
    <source>
        <strain evidence="7">HibF3</strain>
    </source>
</reference>
<dbReference type="InterPro" id="IPR016667">
    <property type="entry name" value="Caps_polysacc_synth_CpsB/CapC"/>
</dbReference>
<protein>
    <recommendedName>
        <fullName evidence="5">Tyrosine-protein phosphatase</fullName>
        <ecNumber evidence="5">3.1.3.48</ecNumber>
    </recommendedName>
</protein>
<dbReference type="SUPFAM" id="SSF89550">
    <property type="entry name" value="PHP domain-like"/>
    <property type="match status" value="1"/>
</dbReference>
<evidence type="ECO:0000256" key="4">
    <source>
        <dbReference type="ARBA" id="ARBA00051722"/>
    </source>
</evidence>
<dbReference type="PANTHER" id="PTHR39181">
    <property type="entry name" value="TYROSINE-PROTEIN PHOSPHATASE YWQE"/>
    <property type="match status" value="1"/>
</dbReference>
<comment type="similarity">
    <text evidence="1 5">Belongs to the metallo-dependent hydrolases superfamily. CpsB/CapC family.</text>
</comment>
<evidence type="ECO:0000256" key="2">
    <source>
        <dbReference type="ARBA" id="ARBA00022801"/>
    </source>
</evidence>
<evidence type="ECO:0000313" key="6">
    <source>
        <dbReference type="EMBL" id="OFI45916.1"/>
    </source>
</evidence>
<keyword evidence="3 5" id="KW-0904">Protein phosphatase</keyword>
<keyword evidence="7" id="KW-1185">Reference proteome</keyword>
<keyword evidence="2 5" id="KW-0378">Hydrolase</keyword>
<dbReference type="Gene3D" id="3.20.20.140">
    <property type="entry name" value="Metal-dependent hydrolases"/>
    <property type="match status" value="1"/>
</dbReference>
<dbReference type="EMBL" id="MKIQ01000030">
    <property type="protein sequence ID" value="OFI45916.1"/>
    <property type="molecule type" value="Genomic_DNA"/>
</dbReference>